<proteinExistence type="inferred from homology"/>
<keyword evidence="3" id="KW-0479">Metal-binding</keyword>
<dbReference type="AlphaFoldDB" id="A0A7J6W5S0"/>
<comment type="pathway">
    <text evidence="7">Isoprenoid biosynthesis; isopentenyl diphosphate biosynthesis via DXP pathway; isopentenyl diphosphate from 1-deoxy-D-xylulose 5-phosphate: step 6/6.</text>
</comment>
<evidence type="ECO:0000256" key="4">
    <source>
        <dbReference type="ARBA" id="ARBA00023002"/>
    </source>
</evidence>
<keyword evidence="5" id="KW-0408">Iron</keyword>
<evidence type="ECO:0000256" key="1">
    <source>
        <dbReference type="ARBA" id="ARBA00001966"/>
    </source>
</evidence>
<dbReference type="GO" id="GO:0050992">
    <property type="term" value="P:dimethylallyl diphosphate biosynthetic process"/>
    <property type="evidence" value="ECO:0007669"/>
    <property type="project" value="InterPro"/>
</dbReference>
<comment type="pathway">
    <text evidence="8">Isoprenoid biosynthesis; dimethylallyl diphosphate biosynthesis; dimethylallyl diphosphate from (2E)-4-hydroxy-3-methylbutenyl diphosphate: step 1/1.</text>
</comment>
<reference evidence="11 12" key="1">
    <citation type="submission" date="2020-06" db="EMBL/GenBank/DDBJ databases">
        <title>Transcriptomic and genomic resources for Thalictrum thalictroides and T. hernandezii: Facilitating candidate gene discovery in an emerging model plant lineage.</title>
        <authorList>
            <person name="Arias T."/>
            <person name="Riano-Pachon D.M."/>
            <person name="Di Stilio V.S."/>
        </authorList>
    </citation>
    <scope>NUCLEOTIDE SEQUENCE [LARGE SCALE GENOMIC DNA]</scope>
    <source>
        <strain evidence="12">cv. WT478/WT964</strain>
        <tissue evidence="11">Leaves</tissue>
    </source>
</reference>
<evidence type="ECO:0000313" key="11">
    <source>
        <dbReference type="EMBL" id="KAF5192541.1"/>
    </source>
</evidence>
<protein>
    <recommendedName>
        <fullName evidence="10">4-hydroxy-3-methylbut-2-enyl diphosphate reductase</fullName>
        <ecNumber evidence="10">1.17.7.4</ecNumber>
    </recommendedName>
</protein>
<organism evidence="11 12">
    <name type="scientific">Thalictrum thalictroides</name>
    <name type="common">Rue-anemone</name>
    <name type="synonym">Anemone thalictroides</name>
    <dbReference type="NCBI Taxonomy" id="46969"/>
    <lineage>
        <taxon>Eukaryota</taxon>
        <taxon>Viridiplantae</taxon>
        <taxon>Streptophyta</taxon>
        <taxon>Embryophyta</taxon>
        <taxon>Tracheophyta</taxon>
        <taxon>Spermatophyta</taxon>
        <taxon>Magnoliopsida</taxon>
        <taxon>Ranunculales</taxon>
        <taxon>Ranunculaceae</taxon>
        <taxon>Thalictroideae</taxon>
        <taxon>Thalictrum</taxon>
    </lineage>
</organism>
<comment type="caution">
    <text evidence="11">The sequence shown here is derived from an EMBL/GenBank/DDBJ whole genome shotgun (WGS) entry which is preliminary data.</text>
</comment>
<comment type="cofactor">
    <cofactor evidence="1">
        <name>[4Fe-4S] cluster</name>
        <dbReference type="ChEBI" id="CHEBI:49883"/>
    </cofactor>
</comment>
<evidence type="ECO:0000256" key="6">
    <source>
        <dbReference type="ARBA" id="ARBA00023014"/>
    </source>
</evidence>
<dbReference type="OrthoDB" id="1737225at2759"/>
<comment type="similarity">
    <text evidence="9">Belongs to the IspH family.</text>
</comment>
<dbReference type="GO" id="GO:0051745">
    <property type="term" value="F:4-hydroxy-3-methylbut-2-enyl diphosphate reductase activity"/>
    <property type="evidence" value="ECO:0007669"/>
    <property type="project" value="UniProtKB-EC"/>
</dbReference>
<accession>A0A7J6W5S0</accession>
<dbReference type="Pfam" id="PF02401">
    <property type="entry name" value="LYTB"/>
    <property type="match status" value="1"/>
</dbReference>
<keyword evidence="2" id="KW-0004">4Fe-4S</keyword>
<dbReference type="GO" id="GO:0019288">
    <property type="term" value="P:isopentenyl diphosphate biosynthetic process, methylerythritol 4-phosphate pathway"/>
    <property type="evidence" value="ECO:0007669"/>
    <property type="project" value="InterPro"/>
</dbReference>
<evidence type="ECO:0000256" key="9">
    <source>
        <dbReference type="ARBA" id="ARBA00046335"/>
    </source>
</evidence>
<dbReference type="Proteomes" id="UP000554482">
    <property type="component" value="Unassembled WGS sequence"/>
</dbReference>
<evidence type="ECO:0000256" key="2">
    <source>
        <dbReference type="ARBA" id="ARBA00022485"/>
    </source>
</evidence>
<dbReference type="PANTHER" id="PTHR31619">
    <property type="entry name" value="4-HYDROXY-3-METHYLBUT-2-ENYL DIPHOSPHATE REDUCTASE, CHLOROPLASTIC"/>
    <property type="match status" value="1"/>
</dbReference>
<evidence type="ECO:0000256" key="3">
    <source>
        <dbReference type="ARBA" id="ARBA00022723"/>
    </source>
</evidence>
<evidence type="ECO:0000256" key="5">
    <source>
        <dbReference type="ARBA" id="ARBA00023004"/>
    </source>
</evidence>
<dbReference type="Gene3D" id="3.40.50.11270">
    <property type="match status" value="1"/>
</dbReference>
<evidence type="ECO:0000256" key="10">
    <source>
        <dbReference type="ARBA" id="ARBA00047177"/>
    </source>
</evidence>
<dbReference type="PANTHER" id="PTHR31619:SF5">
    <property type="entry name" value="4-HYDROXY-3-METHYLBUT-2-ENYL DIPHOSPHATE REDUCTASE, CHLOROPLASTIC"/>
    <property type="match status" value="1"/>
</dbReference>
<evidence type="ECO:0000256" key="8">
    <source>
        <dbReference type="ARBA" id="ARBA00046314"/>
    </source>
</evidence>
<name>A0A7J6W5S0_THATH</name>
<evidence type="ECO:0000313" key="12">
    <source>
        <dbReference type="Proteomes" id="UP000554482"/>
    </source>
</evidence>
<keyword evidence="4" id="KW-0560">Oxidoreductase</keyword>
<dbReference type="EC" id="1.17.7.4" evidence="10"/>
<keyword evidence="6" id="KW-0411">Iron-sulfur</keyword>
<gene>
    <name evidence="11" type="ORF">FRX31_017872</name>
</gene>
<keyword evidence="12" id="KW-1185">Reference proteome</keyword>
<sequence length="67" mass="7696">MQRLEEMDVKEIPVGDEKKHFDFVSKGDAVILPAFRAAVDEMLELNNRSVQILDTTCPRVSKVLCRY</sequence>
<dbReference type="EMBL" id="JABWDY010021198">
    <property type="protein sequence ID" value="KAF5192541.1"/>
    <property type="molecule type" value="Genomic_DNA"/>
</dbReference>
<dbReference type="GO" id="GO:0051539">
    <property type="term" value="F:4 iron, 4 sulfur cluster binding"/>
    <property type="evidence" value="ECO:0007669"/>
    <property type="project" value="UniProtKB-KW"/>
</dbReference>
<evidence type="ECO:0000256" key="7">
    <source>
        <dbReference type="ARBA" id="ARBA00046313"/>
    </source>
</evidence>
<dbReference type="GO" id="GO:0046872">
    <property type="term" value="F:metal ion binding"/>
    <property type="evidence" value="ECO:0007669"/>
    <property type="project" value="UniProtKB-KW"/>
</dbReference>
<dbReference type="InterPro" id="IPR003451">
    <property type="entry name" value="LytB/IspH"/>
</dbReference>